<proteinExistence type="predicted"/>
<evidence type="ECO:0000313" key="1">
    <source>
        <dbReference type="EMBL" id="QXO10456.1"/>
    </source>
</evidence>
<organism evidence="1 2">
    <name type="scientific">Klebsiella phage vB_KoxP_ZX8</name>
    <dbReference type="NCBI Taxonomy" id="2851034"/>
    <lineage>
        <taxon>Viruses</taxon>
        <taxon>Duplodnaviria</taxon>
        <taxon>Heunggongvirae</taxon>
        <taxon>Uroviricota</taxon>
        <taxon>Caudoviricetes</taxon>
        <taxon>Autographivirales</taxon>
        <taxon>Autotranscriptaviridae</taxon>
        <taxon>Studiervirinae</taxon>
        <taxon>Przondovirus</taxon>
        <taxon>Przondovirus ZX8</taxon>
    </lineage>
</organism>
<accession>A0AAE7SKK2</accession>
<protein>
    <submittedName>
        <fullName evidence="1">Uncharacterized protein</fullName>
    </submittedName>
</protein>
<name>A0AAE7SKK2_9CAUD</name>
<dbReference type="EMBL" id="MZ424865">
    <property type="protein sequence ID" value="QXO10456.1"/>
    <property type="molecule type" value="Genomic_DNA"/>
</dbReference>
<sequence length="39" mass="4471">MDYAGNPLAPEKVAYRITFTSLGRKYKVTYWPNTVGFQS</sequence>
<reference evidence="1 2" key="1">
    <citation type="submission" date="2021-06" db="EMBL/GenBank/DDBJ databases">
        <authorList>
            <person name="Li P."/>
            <person name="Zeng Y."/>
            <person name="Yong S."/>
            <person name="Zhou X."/>
        </authorList>
    </citation>
    <scope>NUCLEOTIDE SEQUENCE [LARGE SCALE GENOMIC DNA]</scope>
</reference>
<keyword evidence="2" id="KW-1185">Reference proteome</keyword>
<dbReference type="Proteomes" id="UP000828231">
    <property type="component" value="Segment"/>
</dbReference>
<evidence type="ECO:0000313" key="2">
    <source>
        <dbReference type="Proteomes" id="UP000828231"/>
    </source>
</evidence>